<dbReference type="Pfam" id="PF22936">
    <property type="entry name" value="Pol_BBD"/>
    <property type="match status" value="1"/>
</dbReference>
<evidence type="ECO:0000259" key="3">
    <source>
        <dbReference type="Pfam" id="PF25597"/>
    </source>
</evidence>
<dbReference type="EMBL" id="JAVXUP010000444">
    <property type="protein sequence ID" value="KAK3027764.1"/>
    <property type="molecule type" value="Genomic_DNA"/>
</dbReference>
<accession>A0AA89B375</accession>
<sequence>MEQALKAQVNFRNEKENTISQTKQNQRGLNFRGRGGMNSRIDARQRARDSGCSNHLSGNKEVVSDIDESFCSSVKFDDNYKIPVIRKGRIAIKLMRLGHLNFGSIKFLANKEWVLGLPTIQVLDQVCESCVMGKKHRDPFPIRHAWRAKSPLELVHSDYAMWKFHLMELYNPKTKNVIISWDVTFDEDRVWDWSEQEKRSLPLPVFINNEVETINQMGETSSPPVFEESSLVVPEESPPLVLPLLRSSQRDRHPPAYLQDYEVGDDHDPDDNNEKDVVH</sequence>
<dbReference type="AlphaFoldDB" id="A0AA89B375"/>
<organism evidence="4 5">
    <name type="scientific">Escallonia herrerae</name>
    <dbReference type="NCBI Taxonomy" id="1293975"/>
    <lineage>
        <taxon>Eukaryota</taxon>
        <taxon>Viridiplantae</taxon>
        <taxon>Streptophyta</taxon>
        <taxon>Embryophyta</taxon>
        <taxon>Tracheophyta</taxon>
        <taxon>Spermatophyta</taxon>
        <taxon>Magnoliopsida</taxon>
        <taxon>eudicotyledons</taxon>
        <taxon>Gunneridae</taxon>
        <taxon>Pentapetalae</taxon>
        <taxon>asterids</taxon>
        <taxon>campanulids</taxon>
        <taxon>Escalloniales</taxon>
        <taxon>Escalloniaceae</taxon>
        <taxon>Escallonia</taxon>
    </lineage>
</organism>
<name>A0AA89B375_9ASTE</name>
<feature type="domain" description="Retrovirus-related Pol polyprotein from transposon TNT 1-94-like beta-barrel" evidence="2">
    <location>
        <begin position="49"/>
        <end position="95"/>
    </location>
</feature>
<evidence type="ECO:0000256" key="1">
    <source>
        <dbReference type="SAM" id="MobiDB-lite"/>
    </source>
</evidence>
<dbReference type="InterPro" id="IPR057670">
    <property type="entry name" value="SH3_retrovirus"/>
</dbReference>
<evidence type="ECO:0000313" key="4">
    <source>
        <dbReference type="EMBL" id="KAK3027764.1"/>
    </source>
</evidence>
<evidence type="ECO:0000259" key="2">
    <source>
        <dbReference type="Pfam" id="PF22936"/>
    </source>
</evidence>
<gene>
    <name evidence="4" type="ORF">RJ639_042256</name>
</gene>
<dbReference type="Pfam" id="PF25597">
    <property type="entry name" value="SH3_retrovirus"/>
    <property type="match status" value="1"/>
</dbReference>
<evidence type="ECO:0000313" key="5">
    <source>
        <dbReference type="Proteomes" id="UP001188597"/>
    </source>
</evidence>
<feature type="region of interest" description="Disordered" evidence="1">
    <location>
        <begin position="243"/>
        <end position="279"/>
    </location>
</feature>
<protein>
    <submittedName>
        <fullName evidence="4">Uncharacterized protein</fullName>
    </submittedName>
</protein>
<feature type="domain" description="Retroviral polymerase SH3-like" evidence="3">
    <location>
        <begin position="169"/>
        <end position="197"/>
    </location>
</feature>
<proteinExistence type="predicted"/>
<dbReference type="Proteomes" id="UP001188597">
    <property type="component" value="Unassembled WGS sequence"/>
</dbReference>
<keyword evidence="5" id="KW-1185">Reference proteome</keyword>
<feature type="compositionally biased region" description="Basic and acidic residues" evidence="1">
    <location>
        <begin position="264"/>
        <end position="279"/>
    </location>
</feature>
<comment type="caution">
    <text evidence="4">The sequence shown here is derived from an EMBL/GenBank/DDBJ whole genome shotgun (WGS) entry which is preliminary data.</text>
</comment>
<dbReference type="InterPro" id="IPR054722">
    <property type="entry name" value="PolX-like_BBD"/>
</dbReference>
<reference evidence="4" key="1">
    <citation type="submission" date="2022-12" db="EMBL/GenBank/DDBJ databases">
        <title>Draft genome assemblies for two species of Escallonia (Escalloniales).</title>
        <authorList>
            <person name="Chanderbali A."/>
            <person name="Dervinis C."/>
            <person name="Anghel I."/>
            <person name="Soltis D."/>
            <person name="Soltis P."/>
            <person name="Zapata F."/>
        </authorList>
    </citation>
    <scope>NUCLEOTIDE SEQUENCE</scope>
    <source>
        <strain evidence="4">UCBG64.0493</strain>
        <tissue evidence="4">Leaf</tissue>
    </source>
</reference>